<dbReference type="EMBL" id="BAAAUT010000031">
    <property type="protein sequence ID" value="GAA3144424.1"/>
    <property type="molecule type" value="Genomic_DNA"/>
</dbReference>
<sequence>MTTPRFQAVLCGSGFRVHAAGCRDIARDIARSASAIDAIPVIATTAEEIAVELNQDFIAEGSMTADEALDYVTFVGCTGLA</sequence>
<organism evidence="1 2">
    <name type="scientific">Planomonospora alba</name>
    <dbReference type="NCBI Taxonomy" id="161354"/>
    <lineage>
        <taxon>Bacteria</taxon>
        <taxon>Bacillati</taxon>
        <taxon>Actinomycetota</taxon>
        <taxon>Actinomycetes</taxon>
        <taxon>Streptosporangiales</taxon>
        <taxon>Streptosporangiaceae</taxon>
        <taxon>Planomonospora</taxon>
    </lineage>
</organism>
<protein>
    <submittedName>
        <fullName evidence="1">Uncharacterized protein</fullName>
    </submittedName>
</protein>
<evidence type="ECO:0000313" key="2">
    <source>
        <dbReference type="Proteomes" id="UP001500320"/>
    </source>
</evidence>
<reference evidence="2" key="1">
    <citation type="journal article" date="2019" name="Int. J. Syst. Evol. Microbiol.">
        <title>The Global Catalogue of Microorganisms (GCM) 10K type strain sequencing project: providing services to taxonomists for standard genome sequencing and annotation.</title>
        <authorList>
            <consortium name="The Broad Institute Genomics Platform"/>
            <consortium name="The Broad Institute Genome Sequencing Center for Infectious Disease"/>
            <person name="Wu L."/>
            <person name="Ma J."/>
        </authorList>
    </citation>
    <scope>NUCLEOTIDE SEQUENCE [LARGE SCALE GENOMIC DNA]</scope>
    <source>
        <strain evidence="2">JCM 9373</strain>
    </source>
</reference>
<evidence type="ECO:0000313" key="1">
    <source>
        <dbReference type="EMBL" id="GAA3144424.1"/>
    </source>
</evidence>
<gene>
    <name evidence="1" type="ORF">GCM10010466_39420</name>
</gene>
<comment type="caution">
    <text evidence="1">The sequence shown here is derived from an EMBL/GenBank/DDBJ whole genome shotgun (WGS) entry which is preliminary data.</text>
</comment>
<keyword evidence="2" id="KW-1185">Reference proteome</keyword>
<accession>A0ABP6NF49</accession>
<name>A0ABP6NF49_9ACTN</name>
<dbReference type="Proteomes" id="UP001500320">
    <property type="component" value="Unassembled WGS sequence"/>
</dbReference>
<dbReference type="RefSeq" id="WP_344861583.1">
    <property type="nucleotide sequence ID" value="NZ_BAAAUT010000031.1"/>
</dbReference>
<proteinExistence type="predicted"/>